<dbReference type="PANTHER" id="PTHR46533:SF1">
    <property type="entry name" value="ZINC FINGER MYND DOMAIN-CONTAINING PROTEIN 12"/>
    <property type="match status" value="1"/>
</dbReference>
<gene>
    <name evidence="2" type="ORF">BSP0115_LOCUS13412</name>
</gene>
<dbReference type="SUPFAM" id="SSF48452">
    <property type="entry name" value="TPR-like"/>
    <property type="match status" value="2"/>
</dbReference>
<dbReference type="Gene3D" id="1.25.40.10">
    <property type="entry name" value="Tetratricopeptide repeat domain"/>
    <property type="match status" value="2"/>
</dbReference>
<dbReference type="EMBL" id="HBFS01020007">
    <property type="protein sequence ID" value="CAD8920150.1"/>
    <property type="molecule type" value="Transcribed_RNA"/>
</dbReference>
<dbReference type="AlphaFoldDB" id="A0A7S1CK24"/>
<dbReference type="Pfam" id="PF13181">
    <property type="entry name" value="TPR_8"/>
    <property type="match status" value="1"/>
</dbReference>
<sequence>MDEEDLKELPVELRESLQRMEAMMEQLSEAVAKARLVGASAGDAGGPSLDKLQESQKAVINLTRNEASKYLVGGQFELAIPGALQCLKFSKQVYGDGSIDIVPAYLLLAEANLGLGRYHHVEEFLAMAKWGVVKTPDCSNTIRSKLHRNFGKLYASQGKFPEALKELAVDIYYSSLEFGPEHVDTAAGYYHMATIFYTQNKIENALAFYDKVVDIWYKFLVSVRSNSEEIDAMSEAQLAEAMAMLRSIGATREKYLGAGHIATGEAQYTMGLLQLFTGDNESARRCVETALDVYVEHLGDEHPSTLDVKEVLSQLREAAMFPGGAGASTRGGSAVTGGAGGGGLDGTEP</sequence>
<feature type="compositionally biased region" description="Gly residues" evidence="1">
    <location>
        <begin position="334"/>
        <end position="349"/>
    </location>
</feature>
<name>A0A7S1CK24_9STRA</name>
<dbReference type="InterPro" id="IPR011990">
    <property type="entry name" value="TPR-like_helical_dom_sf"/>
</dbReference>
<evidence type="ECO:0000256" key="1">
    <source>
        <dbReference type="SAM" id="MobiDB-lite"/>
    </source>
</evidence>
<proteinExistence type="predicted"/>
<dbReference type="Pfam" id="PF13374">
    <property type="entry name" value="TPR_10"/>
    <property type="match status" value="1"/>
</dbReference>
<evidence type="ECO:0008006" key="3">
    <source>
        <dbReference type="Google" id="ProtNLM"/>
    </source>
</evidence>
<reference evidence="2" key="1">
    <citation type="submission" date="2021-01" db="EMBL/GenBank/DDBJ databases">
        <authorList>
            <person name="Corre E."/>
            <person name="Pelletier E."/>
            <person name="Niang G."/>
            <person name="Scheremetjew M."/>
            <person name="Finn R."/>
            <person name="Kale V."/>
            <person name="Holt S."/>
            <person name="Cochrane G."/>
            <person name="Meng A."/>
            <person name="Brown T."/>
            <person name="Cohen L."/>
        </authorList>
    </citation>
    <scope>NUCLEOTIDE SEQUENCE</scope>
    <source>
        <strain evidence="2">Ms1</strain>
    </source>
</reference>
<dbReference type="PANTHER" id="PTHR46533">
    <property type="entry name" value="ZINC FINGER MYND DOMAIN-CONTAINING PROTEIN 12"/>
    <property type="match status" value="1"/>
</dbReference>
<organism evidence="2">
    <name type="scientific">Bicosoecida sp. CB-2014</name>
    <dbReference type="NCBI Taxonomy" id="1486930"/>
    <lineage>
        <taxon>Eukaryota</taxon>
        <taxon>Sar</taxon>
        <taxon>Stramenopiles</taxon>
        <taxon>Bigyra</taxon>
        <taxon>Opalozoa</taxon>
        <taxon>Bicosoecida</taxon>
    </lineage>
</organism>
<protein>
    <recommendedName>
        <fullName evidence="3">MalT-like TPR region domain-containing protein</fullName>
    </recommendedName>
</protein>
<evidence type="ECO:0000313" key="2">
    <source>
        <dbReference type="EMBL" id="CAD8920150.1"/>
    </source>
</evidence>
<dbReference type="InterPro" id="IPR053248">
    <property type="entry name" value="Zinc_finger_MYND_domain"/>
</dbReference>
<accession>A0A7S1CK24</accession>
<feature type="region of interest" description="Disordered" evidence="1">
    <location>
        <begin position="324"/>
        <end position="349"/>
    </location>
</feature>
<dbReference type="SMART" id="SM00028">
    <property type="entry name" value="TPR"/>
    <property type="match status" value="3"/>
</dbReference>
<dbReference type="InterPro" id="IPR019734">
    <property type="entry name" value="TPR_rpt"/>
</dbReference>